<dbReference type="AlphaFoldDB" id="A0A1H8TLN7"/>
<feature type="compositionally biased region" description="Basic and acidic residues" evidence="1">
    <location>
        <begin position="53"/>
        <end position="69"/>
    </location>
</feature>
<gene>
    <name evidence="2" type="ORF">SAMN05192574_11639</name>
</gene>
<feature type="region of interest" description="Disordered" evidence="1">
    <location>
        <begin position="30"/>
        <end position="69"/>
    </location>
</feature>
<name>A0A1H8TLN7_9SPHI</name>
<dbReference type="EMBL" id="FOCL01000016">
    <property type="protein sequence ID" value="SEO91731.1"/>
    <property type="molecule type" value="Genomic_DNA"/>
</dbReference>
<evidence type="ECO:0000256" key="1">
    <source>
        <dbReference type="SAM" id="MobiDB-lite"/>
    </source>
</evidence>
<accession>A0A1H8TLN7</accession>
<reference evidence="3" key="1">
    <citation type="submission" date="2016-10" db="EMBL/GenBank/DDBJ databases">
        <authorList>
            <person name="Varghese N."/>
            <person name="Submissions S."/>
        </authorList>
    </citation>
    <scope>NUCLEOTIDE SEQUENCE [LARGE SCALE GENOMIC DNA]</scope>
    <source>
        <strain evidence="3">Gh-48</strain>
    </source>
</reference>
<proteinExistence type="predicted"/>
<dbReference type="RefSeq" id="WP_091220392.1">
    <property type="nucleotide sequence ID" value="NZ_FOCL01000016.1"/>
</dbReference>
<protein>
    <submittedName>
        <fullName evidence="2">Uncharacterized protein</fullName>
    </submittedName>
</protein>
<evidence type="ECO:0000313" key="3">
    <source>
        <dbReference type="Proteomes" id="UP000198942"/>
    </source>
</evidence>
<feature type="compositionally biased region" description="Polar residues" evidence="1">
    <location>
        <begin position="30"/>
        <end position="52"/>
    </location>
</feature>
<keyword evidence="3" id="KW-1185">Reference proteome</keyword>
<dbReference type="STRING" id="551995.SAMN05192574_11639"/>
<dbReference type="Proteomes" id="UP000198942">
    <property type="component" value="Unassembled WGS sequence"/>
</dbReference>
<sequence>MKKINLESLSNFKEQSGSILYAVLGGQQSVSYDTSGIGDTSTNNDTSTAADNSTDHDGSDSYDTSDNHD</sequence>
<organism evidence="2 3">
    <name type="scientific">Mucilaginibacter gossypiicola</name>
    <dbReference type="NCBI Taxonomy" id="551995"/>
    <lineage>
        <taxon>Bacteria</taxon>
        <taxon>Pseudomonadati</taxon>
        <taxon>Bacteroidota</taxon>
        <taxon>Sphingobacteriia</taxon>
        <taxon>Sphingobacteriales</taxon>
        <taxon>Sphingobacteriaceae</taxon>
        <taxon>Mucilaginibacter</taxon>
    </lineage>
</organism>
<evidence type="ECO:0000313" key="2">
    <source>
        <dbReference type="EMBL" id="SEO91731.1"/>
    </source>
</evidence>